<accession>A0A427Y8U1</accession>
<evidence type="ECO:0000313" key="2">
    <source>
        <dbReference type="Proteomes" id="UP000279236"/>
    </source>
</evidence>
<reference evidence="1 2" key="1">
    <citation type="submission" date="2018-11" db="EMBL/GenBank/DDBJ databases">
        <title>Genome sequence of Apiotrichum porosum DSM 27194.</title>
        <authorList>
            <person name="Aliyu H."/>
            <person name="Gorte O."/>
            <person name="Ochsenreither K."/>
        </authorList>
    </citation>
    <scope>NUCLEOTIDE SEQUENCE [LARGE SCALE GENOMIC DNA]</scope>
    <source>
        <strain evidence="1 2">DSM 27194</strain>
    </source>
</reference>
<dbReference type="EMBL" id="RSCE01000001">
    <property type="protein sequence ID" value="RSH87528.1"/>
    <property type="molecule type" value="Genomic_DNA"/>
</dbReference>
<keyword evidence="2" id="KW-1185">Reference proteome</keyword>
<gene>
    <name evidence="1" type="ORF">EHS24_000036</name>
</gene>
<comment type="caution">
    <text evidence="1">The sequence shown here is derived from an EMBL/GenBank/DDBJ whole genome shotgun (WGS) entry which is preliminary data.</text>
</comment>
<name>A0A427Y8U1_9TREE</name>
<dbReference type="GeneID" id="39584579"/>
<dbReference type="RefSeq" id="XP_028479736.1">
    <property type="nucleotide sequence ID" value="XM_028615879.1"/>
</dbReference>
<protein>
    <submittedName>
        <fullName evidence="1">Uncharacterized protein</fullName>
    </submittedName>
</protein>
<proteinExistence type="predicted"/>
<sequence>MQTALLDGVSVYTWGDGLMVPSWPFTSALGTEVYQWVHLRCGPKVQGMLVPFFVSSEIGNHKVLKATLKAMREGYDLATLRHIPCLGMDATDHDMDGVYFIATRPWVDRDAIDLFERTGDLAVLVTDPKTSTGYAGFSINVARRVDTANGHRSNQPAVNLRISAERDLCGGNQRDWDTFLVFNTNDGGPLAPYKARHAVEHFLISALGLTDRDRGGCNVNLLDAWGWEQYISCPEAADSIRIVEEITCRMPDALLPAEDDKDAWAQILASTFPDGTRAAISTVVGIACGRLRLGVWDHLDHTFFDVYKGKIDNHTCLYDDFRGRASSTCSCRM</sequence>
<evidence type="ECO:0000313" key="1">
    <source>
        <dbReference type="EMBL" id="RSH87528.1"/>
    </source>
</evidence>
<dbReference type="Proteomes" id="UP000279236">
    <property type="component" value="Unassembled WGS sequence"/>
</dbReference>
<organism evidence="1 2">
    <name type="scientific">Apiotrichum porosum</name>
    <dbReference type="NCBI Taxonomy" id="105984"/>
    <lineage>
        <taxon>Eukaryota</taxon>
        <taxon>Fungi</taxon>
        <taxon>Dikarya</taxon>
        <taxon>Basidiomycota</taxon>
        <taxon>Agaricomycotina</taxon>
        <taxon>Tremellomycetes</taxon>
        <taxon>Trichosporonales</taxon>
        <taxon>Trichosporonaceae</taxon>
        <taxon>Apiotrichum</taxon>
    </lineage>
</organism>
<dbReference type="AlphaFoldDB" id="A0A427Y8U1"/>